<keyword evidence="3" id="KW-0808">Transferase</keyword>
<evidence type="ECO:0000256" key="3">
    <source>
        <dbReference type="ARBA" id="ARBA00022679"/>
    </source>
</evidence>
<protein>
    <recommendedName>
        <fullName evidence="9">MobA-like NTP transferase domain-containing protein</fullName>
    </recommendedName>
</protein>
<dbReference type="AlphaFoldDB" id="A0A6V8MH82"/>
<comment type="function">
    <text evidence="8">Catalyzes the last two sequential reactions in the de novo biosynthetic pathway for UDP-N-acetylglucosamine (UDP-GlcNAc). The C-terminal domain catalyzes the transfer of acetyl group from acetyl coenzyme A to glucosamine-1-phosphate (GlcN-1-P) to produce N-acetylglucosamine-1-phosphate (GlcNAc-1-P), which is converted into UDP-GlcNAc by the transfer of uridine 5-monophosphate (from uridine 5-triphosphate), a reaction catalyzed by the N-terminal domain.</text>
</comment>
<dbReference type="Gene3D" id="3.90.550.10">
    <property type="entry name" value="Spore Coat Polysaccharide Biosynthesis Protein SpsA, Chain A"/>
    <property type="match status" value="1"/>
</dbReference>
<evidence type="ECO:0000256" key="6">
    <source>
        <dbReference type="ARBA" id="ARBA00048247"/>
    </source>
</evidence>
<evidence type="ECO:0000256" key="1">
    <source>
        <dbReference type="ARBA" id="ARBA00007707"/>
    </source>
</evidence>
<name>A0A6V8MH82_9BACT</name>
<dbReference type="InterPro" id="IPR029044">
    <property type="entry name" value="Nucleotide-diphossugar_trans"/>
</dbReference>
<organism evidence="10 11">
    <name type="scientific">Geomonas silvestris</name>
    <dbReference type="NCBI Taxonomy" id="2740184"/>
    <lineage>
        <taxon>Bacteria</taxon>
        <taxon>Pseudomonadati</taxon>
        <taxon>Thermodesulfobacteriota</taxon>
        <taxon>Desulfuromonadia</taxon>
        <taxon>Geobacterales</taxon>
        <taxon>Geobacteraceae</taxon>
        <taxon>Geomonas</taxon>
    </lineage>
</organism>
<dbReference type="EMBL" id="BLXX01000004">
    <property type="protein sequence ID" value="GFO59335.1"/>
    <property type="molecule type" value="Genomic_DNA"/>
</dbReference>
<gene>
    <name evidence="10" type="ORF">GMST_16600</name>
</gene>
<evidence type="ECO:0000256" key="4">
    <source>
        <dbReference type="ARBA" id="ARBA00022695"/>
    </source>
</evidence>
<dbReference type="InterPro" id="IPR025877">
    <property type="entry name" value="MobA-like_NTP_Trfase"/>
</dbReference>
<dbReference type="SUPFAM" id="SSF53448">
    <property type="entry name" value="Nucleotide-diphospho-sugar transferases"/>
    <property type="match status" value="1"/>
</dbReference>
<evidence type="ECO:0000256" key="2">
    <source>
        <dbReference type="ARBA" id="ARBA00007947"/>
    </source>
</evidence>
<sequence length="241" mass="26190">MTDLKVLIAAAGTGSRAGLPYPKTLFPIQGEPILVRILNLMREIDPCPTVVVSPAGRDQVAECLAAQGLSAHLVLQPEPLGMGDAVLRFRDSPAFPTARHLLLIWGDIPMVQPETVRALVQAHREHGNDFTLVTKLVDTAYTVVRRDAEGTITEVIETREAGLESGPGERDIGLFLMRAAPVLDLLPRELPGKFGKKTGEHGFLYLIGHLSRLGFKVEGLPVAHDLDLVSLNSLKDIQAYL</sequence>
<dbReference type="Proteomes" id="UP000556026">
    <property type="component" value="Unassembled WGS sequence"/>
</dbReference>
<feature type="domain" description="MobA-like NTP transferase" evidence="9">
    <location>
        <begin position="7"/>
        <end position="136"/>
    </location>
</feature>
<evidence type="ECO:0000256" key="8">
    <source>
        <dbReference type="ARBA" id="ARBA00049628"/>
    </source>
</evidence>
<dbReference type="GO" id="GO:0019134">
    <property type="term" value="F:glucosamine-1-phosphate N-acetyltransferase activity"/>
    <property type="evidence" value="ECO:0007669"/>
    <property type="project" value="UniProtKB-EC"/>
</dbReference>
<evidence type="ECO:0000313" key="10">
    <source>
        <dbReference type="EMBL" id="GFO59335.1"/>
    </source>
</evidence>
<dbReference type="InterPro" id="IPR050065">
    <property type="entry name" value="GlmU-like"/>
</dbReference>
<comment type="similarity">
    <text evidence="2">In the N-terminal section; belongs to the N-acetylglucosamine-1-phosphate uridyltransferase family.</text>
</comment>
<dbReference type="GO" id="GO:0003977">
    <property type="term" value="F:UDP-N-acetylglucosamine diphosphorylase activity"/>
    <property type="evidence" value="ECO:0007669"/>
    <property type="project" value="UniProtKB-EC"/>
</dbReference>
<reference evidence="11" key="1">
    <citation type="submission" date="2020-06" db="EMBL/GenBank/DDBJ databases">
        <title>Draft genomic sequence of Geomonas sp. Red330.</title>
        <authorList>
            <person name="Itoh H."/>
            <person name="Zhenxing X."/>
            <person name="Ushijima N."/>
            <person name="Masuda Y."/>
            <person name="Shiratori Y."/>
            <person name="Senoo K."/>
        </authorList>
    </citation>
    <scope>NUCLEOTIDE SEQUENCE [LARGE SCALE GENOMIC DNA]</scope>
    <source>
        <strain evidence="11">Red330</strain>
    </source>
</reference>
<keyword evidence="4" id="KW-0548">Nucleotidyltransferase</keyword>
<dbReference type="PANTHER" id="PTHR43584">
    <property type="entry name" value="NUCLEOTIDYL TRANSFERASE"/>
    <property type="match status" value="1"/>
</dbReference>
<dbReference type="RefSeq" id="WP_183354176.1">
    <property type="nucleotide sequence ID" value="NZ_BLXX01000004.1"/>
</dbReference>
<comment type="similarity">
    <text evidence="1">In the C-terminal section; belongs to the transferase hexapeptide repeat family.</text>
</comment>
<keyword evidence="11" id="KW-1185">Reference proteome</keyword>
<evidence type="ECO:0000256" key="7">
    <source>
        <dbReference type="ARBA" id="ARBA00048493"/>
    </source>
</evidence>
<accession>A0A6V8MH82</accession>
<comment type="caution">
    <text evidence="10">The sequence shown here is derived from an EMBL/GenBank/DDBJ whole genome shotgun (WGS) entry which is preliminary data.</text>
</comment>
<proteinExistence type="inferred from homology"/>
<comment type="catalytic activity">
    <reaction evidence="7">
        <text>N-acetyl-alpha-D-glucosamine 1-phosphate + UTP + H(+) = UDP-N-acetyl-alpha-D-glucosamine + diphosphate</text>
        <dbReference type="Rhea" id="RHEA:13509"/>
        <dbReference type="ChEBI" id="CHEBI:15378"/>
        <dbReference type="ChEBI" id="CHEBI:33019"/>
        <dbReference type="ChEBI" id="CHEBI:46398"/>
        <dbReference type="ChEBI" id="CHEBI:57705"/>
        <dbReference type="ChEBI" id="CHEBI:57776"/>
        <dbReference type="EC" id="2.7.7.23"/>
    </reaction>
</comment>
<evidence type="ECO:0000313" key="11">
    <source>
        <dbReference type="Proteomes" id="UP000556026"/>
    </source>
</evidence>
<keyword evidence="5" id="KW-0012">Acyltransferase</keyword>
<evidence type="ECO:0000259" key="9">
    <source>
        <dbReference type="Pfam" id="PF12804"/>
    </source>
</evidence>
<dbReference type="Pfam" id="PF12804">
    <property type="entry name" value="NTP_transf_3"/>
    <property type="match status" value="1"/>
</dbReference>
<evidence type="ECO:0000256" key="5">
    <source>
        <dbReference type="ARBA" id="ARBA00023315"/>
    </source>
</evidence>
<comment type="catalytic activity">
    <reaction evidence="6">
        <text>alpha-D-glucosamine 1-phosphate + acetyl-CoA = N-acetyl-alpha-D-glucosamine 1-phosphate + CoA + H(+)</text>
        <dbReference type="Rhea" id="RHEA:13725"/>
        <dbReference type="ChEBI" id="CHEBI:15378"/>
        <dbReference type="ChEBI" id="CHEBI:57287"/>
        <dbReference type="ChEBI" id="CHEBI:57288"/>
        <dbReference type="ChEBI" id="CHEBI:57776"/>
        <dbReference type="ChEBI" id="CHEBI:58516"/>
        <dbReference type="EC" id="2.3.1.157"/>
    </reaction>
</comment>
<dbReference type="PANTHER" id="PTHR43584:SF3">
    <property type="entry name" value="BIFUNCTIONAL PROTEIN GLMU"/>
    <property type="match status" value="1"/>
</dbReference>